<dbReference type="PROSITE" id="PS50110">
    <property type="entry name" value="RESPONSE_REGULATORY"/>
    <property type="match status" value="1"/>
</dbReference>
<feature type="domain" description="Response regulatory" evidence="2">
    <location>
        <begin position="6"/>
        <end position="126"/>
    </location>
</feature>
<evidence type="ECO:0000259" key="2">
    <source>
        <dbReference type="PROSITE" id="PS50110"/>
    </source>
</evidence>
<organism evidence="3 4">
    <name type="scientific">Spirulina subsalsa FACHB-351</name>
    <dbReference type="NCBI Taxonomy" id="234711"/>
    <lineage>
        <taxon>Bacteria</taxon>
        <taxon>Bacillati</taxon>
        <taxon>Cyanobacteriota</taxon>
        <taxon>Cyanophyceae</taxon>
        <taxon>Spirulinales</taxon>
        <taxon>Spirulinaceae</taxon>
        <taxon>Spirulina</taxon>
    </lineage>
</organism>
<proteinExistence type="predicted"/>
<evidence type="ECO:0000256" key="1">
    <source>
        <dbReference type="PROSITE-ProRule" id="PRU00169"/>
    </source>
</evidence>
<dbReference type="SMART" id="SM00448">
    <property type="entry name" value="REC"/>
    <property type="match status" value="1"/>
</dbReference>
<dbReference type="InterPro" id="IPR052893">
    <property type="entry name" value="TCS_response_regulator"/>
</dbReference>
<name>A0ABT3L4Y2_9CYAN</name>
<dbReference type="PANTHER" id="PTHR44520">
    <property type="entry name" value="RESPONSE REGULATOR RCP1-RELATED"/>
    <property type="match status" value="1"/>
</dbReference>
<protein>
    <submittedName>
        <fullName evidence="3">Response regulator</fullName>
    </submittedName>
</protein>
<evidence type="ECO:0000313" key="4">
    <source>
        <dbReference type="Proteomes" id="UP001526426"/>
    </source>
</evidence>
<dbReference type="InterPro" id="IPR001789">
    <property type="entry name" value="Sig_transdc_resp-reg_receiver"/>
</dbReference>
<keyword evidence="1" id="KW-0597">Phosphoprotein</keyword>
<dbReference type="SUPFAM" id="SSF52172">
    <property type="entry name" value="CheY-like"/>
    <property type="match status" value="1"/>
</dbReference>
<dbReference type="InterPro" id="IPR011006">
    <property type="entry name" value="CheY-like_superfamily"/>
</dbReference>
<gene>
    <name evidence="3" type="ORF">K4A83_09735</name>
</gene>
<dbReference type="Proteomes" id="UP001526426">
    <property type="component" value="Unassembled WGS sequence"/>
</dbReference>
<dbReference type="EMBL" id="JAIHOM010000039">
    <property type="protein sequence ID" value="MCW6036540.1"/>
    <property type="molecule type" value="Genomic_DNA"/>
</dbReference>
<dbReference type="RefSeq" id="WP_265264313.1">
    <property type="nucleotide sequence ID" value="NZ_JAIHOM010000039.1"/>
</dbReference>
<dbReference type="Gene3D" id="3.40.50.2300">
    <property type="match status" value="1"/>
</dbReference>
<evidence type="ECO:0000313" key="3">
    <source>
        <dbReference type="EMBL" id="MCW6036540.1"/>
    </source>
</evidence>
<comment type="caution">
    <text evidence="3">The sequence shown here is derived from an EMBL/GenBank/DDBJ whole genome shotgun (WGS) entry which is preliminary data.</text>
</comment>
<sequence length="143" mass="16238">MVSPRPIILVEDNPDDERLTLRSLRRSKITNPILIARNGEEALNLIFSTYPLPTVVLLDLKLPKISGLDVLRRLRSEPRFKTLPVVVLTSSSEEPDILESYNLGANSYVRKPVDFEQFAQAVSQLGLYWALINEPIPTEEPRE</sequence>
<dbReference type="CDD" id="cd17557">
    <property type="entry name" value="REC_Rcp-like"/>
    <property type="match status" value="1"/>
</dbReference>
<feature type="modified residue" description="4-aspartylphosphate" evidence="1">
    <location>
        <position position="59"/>
    </location>
</feature>
<dbReference type="Pfam" id="PF00072">
    <property type="entry name" value="Response_reg"/>
    <property type="match status" value="1"/>
</dbReference>
<accession>A0ABT3L4Y2</accession>
<dbReference type="PANTHER" id="PTHR44520:SF1">
    <property type="entry name" value="TWO-COMPONENT SYSTEM REGULATORY PROTEIN"/>
    <property type="match status" value="1"/>
</dbReference>
<keyword evidence="4" id="KW-1185">Reference proteome</keyword>
<reference evidence="3 4" key="1">
    <citation type="submission" date="2021-08" db="EMBL/GenBank/DDBJ databases">
        <title>Draft genome sequence of Spirulina subsalsa with high tolerance to salinity and hype-accumulation of phycocyanin.</title>
        <authorList>
            <person name="Pei H."/>
            <person name="Jiang L."/>
        </authorList>
    </citation>
    <scope>NUCLEOTIDE SEQUENCE [LARGE SCALE GENOMIC DNA]</scope>
    <source>
        <strain evidence="3 4">FACHB-351</strain>
    </source>
</reference>